<feature type="compositionally biased region" description="Basic and acidic residues" evidence="1">
    <location>
        <begin position="145"/>
        <end position="175"/>
    </location>
</feature>
<reference evidence="4" key="1">
    <citation type="submission" date="2016-10" db="EMBL/GenBank/DDBJ databases">
        <authorList>
            <person name="Varghese N."/>
            <person name="Submissions S."/>
        </authorList>
    </citation>
    <scope>NUCLEOTIDE SEQUENCE [LARGE SCALE GENOMIC DNA]</scope>
    <source>
        <strain evidence="4">DSM 44718</strain>
    </source>
</reference>
<dbReference type="EMBL" id="FNQB01000002">
    <property type="protein sequence ID" value="SDZ18386.1"/>
    <property type="molecule type" value="Genomic_DNA"/>
</dbReference>
<evidence type="ECO:0000313" key="4">
    <source>
        <dbReference type="Proteomes" id="UP000199632"/>
    </source>
</evidence>
<dbReference type="PROSITE" id="PS51257">
    <property type="entry name" value="PROKAR_LIPOPROTEIN"/>
    <property type="match status" value="1"/>
</dbReference>
<keyword evidence="4" id="KW-1185">Reference proteome</keyword>
<evidence type="ECO:0000256" key="2">
    <source>
        <dbReference type="SAM" id="SignalP"/>
    </source>
</evidence>
<evidence type="ECO:0000256" key="1">
    <source>
        <dbReference type="SAM" id="MobiDB-lite"/>
    </source>
</evidence>
<organism evidence="3 4">
    <name type="scientific">Asanoa ishikariensis</name>
    <dbReference type="NCBI Taxonomy" id="137265"/>
    <lineage>
        <taxon>Bacteria</taxon>
        <taxon>Bacillati</taxon>
        <taxon>Actinomycetota</taxon>
        <taxon>Actinomycetes</taxon>
        <taxon>Micromonosporales</taxon>
        <taxon>Micromonosporaceae</taxon>
        <taxon>Asanoa</taxon>
    </lineage>
</organism>
<dbReference type="RefSeq" id="WP_090792567.1">
    <property type="nucleotide sequence ID" value="NZ_BOND01000008.1"/>
</dbReference>
<sequence length="175" mass="18249">MKTRHALLPLALLMALTACSGKGNGDGGIASVGGTPSAAATSGEPSREDVEEMALKFAQCMREHGVDMPDPEIDGGRITQRINAGPGGKEKVEAAQEACKEYAPSGPPGGKPDPEAQQEMLDHAQCMRDNGVEKFPDPNPNEGGIRIDGDIAGDPDFKKAQEACDAKLGRPGAER</sequence>
<protein>
    <recommendedName>
        <fullName evidence="5">Lipoprotein</fullName>
    </recommendedName>
</protein>
<evidence type="ECO:0000313" key="3">
    <source>
        <dbReference type="EMBL" id="SDZ18386.1"/>
    </source>
</evidence>
<dbReference type="AlphaFoldDB" id="A0A1H3QYD7"/>
<dbReference type="Proteomes" id="UP000199632">
    <property type="component" value="Unassembled WGS sequence"/>
</dbReference>
<feature type="chain" id="PRO_5038883016" description="Lipoprotein" evidence="2">
    <location>
        <begin position="21"/>
        <end position="175"/>
    </location>
</feature>
<evidence type="ECO:0008006" key="5">
    <source>
        <dbReference type="Google" id="ProtNLM"/>
    </source>
</evidence>
<feature type="signal peptide" evidence="2">
    <location>
        <begin position="1"/>
        <end position="20"/>
    </location>
</feature>
<feature type="region of interest" description="Disordered" evidence="1">
    <location>
        <begin position="100"/>
        <end position="175"/>
    </location>
</feature>
<dbReference type="OrthoDB" id="7949713at2"/>
<name>A0A1H3QYD7_9ACTN</name>
<feature type="compositionally biased region" description="Basic and acidic residues" evidence="1">
    <location>
        <begin position="120"/>
        <end position="136"/>
    </location>
</feature>
<keyword evidence="2" id="KW-0732">Signal</keyword>
<dbReference type="STRING" id="137265.SAMN05421684_3297"/>
<accession>A0A1H3QYD7</accession>
<proteinExistence type="predicted"/>
<gene>
    <name evidence="3" type="ORF">SAMN05421684_3297</name>
</gene>